<evidence type="ECO:0000313" key="1">
    <source>
        <dbReference type="EMBL" id="KKL67584.1"/>
    </source>
</evidence>
<reference evidence="1" key="1">
    <citation type="journal article" date="2015" name="Nature">
        <title>Complex archaea that bridge the gap between prokaryotes and eukaryotes.</title>
        <authorList>
            <person name="Spang A."/>
            <person name="Saw J.H."/>
            <person name="Jorgensen S.L."/>
            <person name="Zaremba-Niedzwiedzka K."/>
            <person name="Martijn J."/>
            <person name="Lind A.E."/>
            <person name="van Eijk R."/>
            <person name="Schleper C."/>
            <person name="Guy L."/>
            <person name="Ettema T.J."/>
        </authorList>
    </citation>
    <scope>NUCLEOTIDE SEQUENCE</scope>
</reference>
<protein>
    <submittedName>
        <fullName evidence="1">Uncharacterized protein</fullName>
    </submittedName>
</protein>
<dbReference type="EMBL" id="LAZR01026812">
    <property type="protein sequence ID" value="KKL67584.1"/>
    <property type="molecule type" value="Genomic_DNA"/>
</dbReference>
<name>A0A0F9E0R1_9ZZZZ</name>
<comment type="caution">
    <text evidence="1">The sequence shown here is derived from an EMBL/GenBank/DDBJ whole genome shotgun (WGS) entry which is preliminary data.</text>
</comment>
<gene>
    <name evidence="1" type="ORF">LCGC14_2133490</name>
</gene>
<accession>A0A0F9E0R1</accession>
<proteinExistence type="predicted"/>
<dbReference type="AlphaFoldDB" id="A0A0F9E0R1"/>
<feature type="non-terminal residue" evidence="1">
    <location>
        <position position="46"/>
    </location>
</feature>
<sequence>MRGYIQVRGAWGPFSNVKIYGGPWMQKPEVGFGICMAPEVLEPRAA</sequence>
<organism evidence="1">
    <name type="scientific">marine sediment metagenome</name>
    <dbReference type="NCBI Taxonomy" id="412755"/>
    <lineage>
        <taxon>unclassified sequences</taxon>
        <taxon>metagenomes</taxon>
        <taxon>ecological metagenomes</taxon>
    </lineage>
</organism>